<feature type="compositionally biased region" description="Pro residues" evidence="4">
    <location>
        <begin position="331"/>
        <end position="346"/>
    </location>
</feature>
<keyword evidence="2" id="KW-0479">Metal-binding</keyword>
<dbReference type="PROSITE" id="PS51891">
    <property type="entry name" value="CENP_V_GFA"/>
    <property type="match status" value="1"/>
</dbReference>
<evidence type="ECO:0000256" key="2">
    <source>
        <dbReference type="ARBA" id="ARBA00022723"/>
    </source>
</evidence>
<feature type="domain" description="CENP-V/GFA" evidence="5">
    <location>
        <begin position="471"/>
        <end position="589"/>
    </location>
</feature>
<dbReference type="InterPro" id="IPR006913">
    <property type="entry name" value="CENP-V/GFA"/>
</dbReference>
<dbReference type="Gene3D" id="2.170.150.70">
    <property type="match status" value="1"/>
</dbReference>
<feature type="compositionally biased region" description="Low complexity" evidence="4">
    <location>
        <begin position="34"/>
        <end position="46"/>
    </location>
</feature>
<feature type="region of interest" description="Disordered" evidence="4">
    <location>
        <begin position="1"/>
        <end position="48"/>
    </location>
</feature>
<evidence type="ECO:0000259" key="5">
    <source>
        <dbReference type="PROSITE" id="PS51891"/>
    </source>
</evidence>
<dbReference type="Pfam" id="PF04828">
    <property type="entry name" value="GFA"/>
    <property type="match status" value="1"/>
</dbReference>
<reference evidence="6" key="1">
    <citation type="submission" date="2014-09" db="EMBL/GenBank/DDBJ databases">
        <title>Genome sequence of the luminous mushroom Mycena chlorophos for searching fungal bioluminescence genes.</title>
        <authorList>
            <person name="Tanaka Y."/>
            <person name="Kasuga D."/>
            <person name="Oba Y."/>
            <person name="Hase S."/>
            <person name="Sato K."/>
            <person name="Oba Y."/>
            <person name="Sakakibara Y."/>
        </authorList>
    </citation>
    <scope>NUCLEOTIDE SEQUENCE</scope>
</reference>
<evidence type="ECO:0000256" key="4">
    <source>
        <dbReference type="SAM" id="MobiDB-lite"/>
    </source>
</evidence>
<name>A0ABQ0LXJ6_MYCCL</name>
<protein>
    <submittedName>
        <fullName evidence="6">Glutathione-dependent formaldehyde-activating protein</fullName>
    </submittedName>
</protein>
<dbReference type="PANTHER" id="PTHR28620:SF1">
    <property type="entry name" value="CENP-V_GFA DOMAIN-CONTAINING PROTEIN"/>
    <property type="match status" value="1"/>
</dbReference>
<sequence>MATVRISALGKPFPSGPAPSVSGSSQGVTPPPLTGTTSTTHHTTGPARRFVPVQFLRMTDLTRLPEPFFGDYARSYLPTNGSTAANTAPRTDREMVILAGRIQIAAKGRQRTQGLPGDGQGIPVLPEHKVRWAVPLGTEGDDRDSEQEREERVLEIRYKHPSEYLRPAEGGETAFAIADILQDPEDEYSCEEDDYDSYGEPIPANQSVLLPRPINFTVSQDPHELSAMMASLREETERTKKAVADAEAAMKDAMFMYTSTRAEIQGESEKWEDFWDQVGRVSGRDVVERLREKIGERVAGRVPEDEQAMLVDEIRDDENLPEGFHWTSKPRPQPQPQATVPPPPPQLIVLAPAPPSRLRKRRQEAENLESDVEADKSDVGEGMEVVRQLVARKRAKTPPTNAIAGPSKPRLKLRPKRRAGKTPGNLDGLRTRLRSPPLRGLPLQEHTKRHDPDRIDIAISAPPRRTMATTYHGNCHCGAFKFTFTPTEELKSAIACDCSICSRNSYRSTVAGSGFVVAKGDIDTTLATYLFGKREWAHKFCVVCGTPVLIQKTDESGLVLVNLRAVQDIDLDSLALNTDFKGSALEPFYKRKLPLRRGHLHARPGSQAHHRQRLQLQHLLAQRGAARDDPARGPDFVWRGDGGHRVPLRGQETGAHVLQDVRRVPVRAVPYPASDDAQCEDV</sequence>
<keyword evidence="3" id="KW-0862">Zinc</keyword>
<dbReference type="InterPro" id="IPR052355">
    <property type="entry name" value="CENP-V-like"/>
</dbReference>
<gene>
    <name evidence="6" type="ORF">MCHLO_12518</name>
</gene>
<feature type="compositionally biased region" description="Basic residues" evidence="4">
    <location>
        <begin position="409"/>
        <end position="420"/>
    </location>
</feature>
<evidence type="ECO:0000313" key="7">
    <source>
        <dbReference type="Proteomes" id="UP000815677"/>
    </source>
</evidence>
<evidence type="ECO:0000256" key="1">
    <source>
        <dbReference type="ARBA" id="ARBA00005495"/>
    </source>
</evidence>
<dbReference type="Proteomes" id="UP000815677">
    <property type="component" value="Unassembled WGS sequence"/>
</dbReference>
<feature type="region of interest" description="Disordered" evidence="4">
    <location>
        <begin position="320"/>
        <end position="376"/>
    </location>
</feature>
<dbReference type="InterPro" id="IPR011057">
    <property type="entry name" value="Mss4-like_sf"/>
</dbReference>
<evidence type="ECO:0000313" key="6">
    <source>
        <dbReference type="EMBL" id="GAT55789.1"/>
    </source>
</evidence>
<organism evidence="6 7">
    <name type="scientific">Mycena chlorophos</name>
    <name type="common">Agaric fungus</name>
    <name type="synonym">Agaricus chlorophos</name>
    <dbReference type="NCBI Taxonomy" id="658473"/>
    <lineage>
        <taxon>Eukaryota</taxon>
        <taxon>Fungi</taxon>
        <taxon>Dikarya</taxon>
        <taxon>Basidiomycota</taxon>
        <taxon>Agaricomycotina</taxon>
        <taxon>Agaricomycetes</taxon>
        <taxon>Agaricomycetidae</taxon>
        <taxon>Agaricales</taxon>
        <taxon>Marasmiineae</taxon>
        <taxon>Mycenaceae</taxon>
        <taxon>Mycena</taxon>
    </lineage>
</organism>
<evidence type="ECO:0000256" key="3">
    <source>
        <dbReference type="ARBA" id="ARBA00022833"/>
    </source>
</evidence>
<accession>A0ABQ0LXJ6</accession>
<dbReference type="EMBL" id="DF849135">
    <property type="protein sequence ID" value="GAT55789.1"/>
    <property type="molecule type" value="Genomic_DNA"/>
</dbReference>
<feature type="region of interest" description="Disordered" evidence="4">
    <location>
        <begin position="394"/>
        <end position="449"/>
    </location>
</feature>
<proteinExistence type="inferred from homology"/>
<dbReference type="SUPFAM" id="SSF51316">
    <property type="entry name" value="Mss4-like"/>
    <property type="match status" value="1"/>
</dbReference>
<feature type="compositionally biased region" description="Low complexity" evidence="4">
    <location>
        <begin position="434"/>
        <end position="443"/>
    </location>
</feature>
<dbReference type="PANTHER" id="PTHR28620">
    <property type="entry name" value="CENTROMERE PROTEIN V"/>
    <property type="match status" value="1"/>
</dbReference>
<comment type="similarity">
    <text evidence="1">Belongs to the Gfa family.</text>
</comment>
<keyword evidence="7" id="KW-1185">Reference proteome</keyword>
<feature type="compositionally biased region" description="Low complexity" evidence="4">
    <location>
        <begin position="18"/>
        <end position="27"/>
    </location>
</feature>